<dbReference type="Proteomes" id="UP001525566">
    <property type="component" value="Unassembled WGS sequence"/>
</dbReference>
<comment type="caution">
    <text evidence="1">The sequence shown here is derived from an EMBL/GenBank/DDBJ whole genome shotgun (WGS) entry which is preliminary data.</text>
</comment>
<name>A0ABT2IWX6_9FLAO</name>
<organism evidence="1 2">
    <name type="scientific">Chryseobacterium herbae</name>
    <dbReference type="NCBI Taxonomy" id="2976476"/>
    <lineage>
        <taxon>Bacteria</taxon>
        <taxon>Pseudomonadati</taxon>
        <taxon>Bacteroidota</taxon>
        <taxon>Flavobacteriia</taxon>
        <taxon>Flavobacteriales</taxon>
        <taxon>Weeksellaceae</taxon>
        <taxon>Chryseobacterium group</taxon>
        <taxon>Chryseobacterium</taxon>
    </lineage>
</organism>
<dbReference type="RefSeq" id="WP_259839395.1">
    <property type="nucleotide sequence ID" value="NZ_JAOAMU010000004.1"/>
</dbReference>
<gene>
    <name evidence="1" type="ORF">N0B48_13940</name>
</gene>
<dbReference type="EMBL" id="JAOAMU010000004">
    <property type="protein sequence ID" value="MCT2562991.1"/>
    <property type="molecule type" value="Genomic_DNA"/>
</dbReference>
<keyword evidence="2" id="KW-1185">Reference proteome</keyword>
<protein>
    <submittedName>
        <fullName evidence="1">Uncharacterized protein</fullName>
    </submittedName>
</protein>
<reference evidence="1 2" key="1">
    <citation type="submission" date="2022-09" db="EMBL/GenBank/DDBJ databases">
        <title>Chryseobacterium oleae sp.nov., isolated from the inter-root soil of Pyrola calliantha H. Andr. in Tibet.</title>
        <authorList>
            <person name="Li Z."/>
        </authorList>
    </citation>
    <scope>NUCLEOTIDE SEQUENCE [LARGE SCALE GENOMIC DNA]</scope>
    <source>
        <strain evidence="2">pc1-10</strain>
    </source>
</reference>
<evidence type="ECO:0000313" key="2">
    <source>
        <dbReference type="Proteomes" id="UP001525566"/>
    </source>
</evidence>
<evidence type="ECO:0000313" key="1">
    <source>
        <dbReference type="EMBL" id="MCT2562991.1"/>
    </source>
</evidence>
<sequence>MNRSILIFLEPTEKLTITLKQGNIISYSGDQADTHEYLNQKLNVETFGKMRDYLNTINKKNIGELKNTSEIFLSSILKKVKLSAVLVSPEDKSSTKKLKNHIKYNWLYTLLTTVNSRKDKAFTQQALNYYYKKYIESDIAQYSCNSAYQYNVIEILAKNKELLQVEFPTYPIVEHTDSDAINQYMPQNCQRLYFQKEYDYLEHINDPGQDYYKKVLTEKFKEQ</sequence>
<proteinExistence type="predicted"/>
<accession>A0ABT2IWX6</accession>